<organism evidence="2">
    <name type="scientific">Hydatigena taeniaeformis</name>
    <name type="common">Feline tapeworm</name>
    <name type="synonym">Taenia taeniaeformis</name>
    <dbReference type="NCBI Taxonomy" id="6205"/>
    <lineage>
        <taxon>Eukaryota</taxon>
        <taxon>Metazoa</taxon>
        <taxon>Spiralia</taxon>
        <taxon>Lophotrochozoa</taxon>
        <taxon>Platyhelminthes</taxon>
        <taxon>Cestoda</taxon>
        <taxon>Eucestoda</taxon>
        <taxon>Cyclophyllidea</taxon>
        <taxon>Taeniidae</taxon>
        <taxon>Hydatigera</taxon>
    </lineage>
</organism>
<sequence length="420" mass="43703">LSKSIEAVGKKDDKKRGFLDPDAPEFKPSGFIIPLEPTSLAGTAFNPVAYSQPVPLSVSGFAASNQHSLPNGGAPAVQFSLPSSVSCVLPSTVAPQFTALRHSQISFPPQQLAMVSQQLPASGSLSTQPNVAPTAAGSRGPRQSVPAGNYSKQRSVDQANAASQQLPFPMFSPQGFSFVQSASYPIGVPLISTMPGNFQSTAYAGVHALTGAVSASQTSGQQSSTSHSAQPPSGQVNHIQTSSQAITSSPQAQGTQFHPGYNPHLGSVQCPAGVAAYSQYSTGQLIGSQASGSLGYYSQPVYQAPGLIPFPIQQVGAGGQPQIGSQLQSQSQQSLIPSQPLQLQAAQQQGAVQSVQQQPQPHVFFTAGPYQLSPQQVLAQAMTMGVPHQAVPNTFGIPQNVHPQPHPVQLYMPQQPNSTG</sequence>
<accession>A0A0R3XAI0</accession>
<feature type="region of interest" description="Disordered" evidence="1">
    <location>
        <begin position="118"/>
        <end position="161"/>
    </location>
</feature>
<proteinExistence type="predicted"/>
<feature type="compositionally biased region" description="Low complexity" evidence="1">
    <location>
        <begin position="215"/>
        <end position="230"/>
    </location>
</feature>
<protein>
    <submittedName>
        <fullName evidence="2">PAM2 domain-containing protein</fullName>
    </submittedName>
</protein>
<feature type="region of interest" description="Disordered" evidence="1">
    <location>
        <begin position="1"/>
        <end position="22"/>
    </location>
</feature>
<evidence type="ECO:0000256" key="1">
    <source>
        <dbReference type="SAM" id="MobiDB-lite"/>
    </source>
</evidence>
<dbReference type="STRING" id="6205.A0A0R3XAI0"/>
<evidence type="ECO:0000313" key="2">
    <source>
        <dbReference type="WBParaSite" id="TTAC_0001055701-mRNA-1"/>
    </source>
</evidence>
<feature type="compositionally biased region" description="Polar residues" evidence="1">
    <location>
        <begin position="150"/>
        <end position="161"/>
    </location>
</feature>
<dbReference type="AlphaFoldDB" id="A0A0R3XAI0"/>
<feature type="compositionally biased region" description="Polar residues" evidence="1">
    <location>
        <begin position="231"/>
        <end position="256"/>
    </location>
</feature>
<dbReference type="WBParaSite" id="TTAC_0001055701-mRNA-1">
    <property type="protein sequence ID" value="TTAC_0001055701-mRNA-1"/>
    <property type="gene ID" value="TTAC_0001055701"/>
</dbReference>
<reference evidence="2" key="1">
    <citation type="submission" date="2017-02" db="UniProtKB">
        <authorList>
            <consortium name="WormBaseParasite"/>
        </authorList>
    </citation>
    <scope>IDENTIFICATION</scope>
</reference>
<feature type="compositionally biased region" description="Polar residues" evidence="1">
    <location>
        <begin position="118"/>
        <end position="131"/>
    </location>
</feature>
<name>A0A0R3XAI0_HYDTA</name>
<feature type="region of interest" description="Disordered" evidence="1">
    <location>
        <begin position="215"/>
        <end position="263"/>
    </location>
</feature>
<feature type="compositionally biased region" description="Basic and acidic residues" evidence="1">
    <location>
        <begin position="8"/>
        <end position="19"/>
    </location>
</feature>